<organism evidence="2 3">
    <name type="scientific">Christensenella hongkongensis</name>
    <dbReference type="NCBI Taxonomy" id="270498"/>
    <lineage>
        <taxon>Bacteria</taxon>
        <taxon>Bacillati</taxon>
        <taxon>Bacillota</taxon>
        <taxon>Clostridia</taxon>
        <taxon>Christensenellales</taxon>
        <taxon>Christensenellaceae</taxon>
        <taxon>Christensenella</taxon>
    </lineage>
</organism>
<dbReference type="Proteomes" id="UP000034076">
    <property type="component" value="Unassembled WGS sequence"/>
</dbReference>
<feature type="domain" description="SpoVT-AbrB" evidence="1">
    <location>
        <begin position="17"/>
        <end position="61"/>
    </location>
</feature>
<dbReference type="OrthoDB" id="9812495at2"/>
<dbReference type="EMBL" id="LAYJ01000112">
    <property type="protein sequence ID" value="KKI50289.1"/>
    <property type="molecule type" value="Genomic_DNA"/>
</dbReference>
<dbReference type="SMART" id="SM00966">
    <property type="entry name" value="SpoVT_AbrB"/>
    <property type="match status" value="1"/>
</dbReference>
<dbReference type="PANTHER" id="PTHR34860">
    <property type="entry name" value="REPRESSOR-LIKE PROTEIN SSO7C3"/>
    <property type="match status" value="1"/>
</dbReference>
<dbReference type="GO" id="GO:0003677">
    <property type="term" value="F:DNA binding"/>
    <property type="evidence" value="ECO:0007669"/>
    <property type="project" value="InterPro"/>
</dbReference>
<gene>
    <name evidence="2" type="ORF">CHK_2352</name>
</gene>
<sequence length="84" mass="9292">MSHTDVETPDGKYIGTVKVGEKGQIVIPKQVRDMFDIKPGDTMLVLADVKQGIALVGNDIFRDFADEILGAQKMPFKQDTPQDE</sequence>
<dbReference type="Gene3D" id="2.10.260.10">
    <property type="match status" value="1"/>
</dbReference>
<dbReference type="NCBIfam" id="TIGR01439">
    <property type="entry name" value="lp_hng_hel_AbrB"/>
    <property type="match status" value="1"/>
</dbReference>
<reference evidence="2 3" key="1">
    <citation type="submission" date="2015-04" db="EMBL/GenBank/DDBJ databases">
        <title>Draft genome sequence of bacteremic isolate Catabacter hongkongensis type strain HKU16T.</title>
        <authorList>
            <person name="Lau S.K."/>
            <person name="Teng J.L."/>
            <person name="Huang Y."/>
            <person name="Curreem S.O."/>
            <person name="Tsui S.K."/>
            <person name="Woo P.C."/>
        </authorList>
    </citation>
    <scope>NUCLEOTIDE SEQUENCE [LARGE SCALE GENOMIC DNA]</scope>
    <source>
        <strain evidence="2 3">HKU16</strain>
    </source>
</reference>
<comment type="caution">
    <text evidence="2">The sequence shown here is derived from an EMBL/GenBank/DDBJ whole genome shotgun (WGS) entry which is preliminary data.</text>
</comment>
<dbReference type="PANTHER" id="PTHR34860:SF6">
    <property type="entry name" value="REPRESSOR-LIKE PROTEIN SSO7C3"/>
    <property type="match status" value="1"/>
</dbReference>
<evidence type="ECO:0000259" key="1">
    <source>
        <dbReference type="SMART" id="SM00966"/>
    </source>
</evidence>
<protein>
    <submittedName>
        <fullName evidence="2">Transcriptional regulator, AbrB family</fullName>
    </submittedName>
</protein>
<dbReference type="STRING" id="270498.CHK_2352"/>
<evidence type="ECO:0000313" key="2">
    <source>
        <dbReference type="EMBL" id="KKI50289.1"/>
    </source>
</evidence>
<dbReference type="AlphaFoldDB" id="A0A0M2NCN8"/>
<keyword evidence="3" id="KW-1185">Reference proteome</keyword>
<dbReference type="InterPro" id="IPR037914">
    <property type="entry name" value="SpoVT-AbrB_sf"/>
</dbReference>
<dbReference type="SUPFAM" id="SSF89447">
    <property type="entry name" value="AbrB/MazE/MraZ-like"/>
    <property type="match status" value="1"/>
</dbReference>
<dbReference type="Pfam" id="PF04014">
    <property type="entry name" value="MazE_antitoxin"/>
    <property type="match status" value="1"/>
</dbReference>
<name>A0A0M2NCN8_9FIRM</name>
<dbReference type="InterPro" id="IPR007159">
    <property type="entry name" value="SpoVT-AbrB_dom"/>
</dbReference>
<dbReference type="RefSeq" id="WP_046444152.1">
    <property type="nucleotide sequence ID" value="NZ_CAUERS010000005.1"/>
</dbReference>
<proteinExistence type="predicted"/>
<dbReference type="PATRIC" id="fig|270498.16.peg.2104"/>
<dbReference type="InterPro" id="IPR052975">
    <property type="entry name" value="Repressor-like_regulatory"/>
</dbReference>
<accession>A0A0M2NCN8</accession>
<evidence type="ECO:0000313" key="3">
    <source>
        <dbReference type="Proteomes" id="UP000034076"/>
    </source>
</evidence>